<dbReference type="Proteomes" id="UP000327011">
    <property type="component" value="Unassembled WGS sequence"/>
</dbReference>
<feature type="domain" description="SGNH hydrolase-type esterase" evidence="2">
    <location>
        <begin position="73"/>
        <end position="253"/>
    </location>
</feature>
<organism evidence="3 4">
    <name type="scientific">Microbispora cellulosiformans</name>
    <dbReference type="NCBI Taxonomy" id="2614688"/>
    <lineage>
        <taxon>Bacteria</taxon>
        <taxon>Bacillati</taxon>
        <taxon>Actinomycetota</taxon>
        <taxon>Actinomycetes</taxon>
        <taxon>Streptosporangiales</taxon>
        <taxon>Streptosporangiaceae</taxon>
        <taxon>Microbispora</taxon>
    </lineage>
</organism>
<dbReference type="PANTHER" id="PTHR30383">
    <property type="entry name" value="THIOESTERASE 1/PROTEASE 1/LYSOPHOSPHOLIPASE L1"/>
    <property type="match status" value="1"/>
</dbReference>
<dbReference type="Pfam" id="PF13472">
    <property type="entry name" value="Lipase_GDSL_2"/>
    <property type="match status" value="1"/>
</dbReference>
<dbReference type="InterPro" id="IPR051532">
    <property type="entry name" value="Ester_Hydrolysis_Enzymes"/>
</dbReference>
<dbReference type="SUPFAM" id="SSF69318">
    <property type="entry name" value="Integrin alpha N-terminal domain"/>
    <property type="match status" value="1"/>
</dbReference>
<dbReference type="AlphaFoldDB" id="A0A5J5JYW9"/>
<sequence>MSNNWTAVFQKIGNGFGAIADKVSGWWGGSVNFFRTLRGALAARGPEVQNNLMNRAIELGWAPRTTALRVLPLGDSITHGVGGSPGGVGYRGRLWSELQDDTSTLDFVGSVDSGQGNIPDTDHEGHPRWQINQIDNLVTCTIRRFRPNVVVLHIGTNDLNNDVDVATAPARLSKLIGDIVTADPLTTVVVSSLVPSTNGTTNARIASYNSRIPAIVSDFRNEGKRVRLVGNGDLGLTAADMNDSLHPNNNGYRKMADAYHRVIKTAMADGTITPPLPGDSGECVPAPAEPAPPPTDPPPGTPTPDGWNWAGEIATGAAPREQVRFADLNGDGRDDYLVVDDQGGVRAWFNNGAGGPTVNPPMPADPDQGDGGMGTPPGGLPLCVANRCP</sequence>
<name>A0A5J5JYW9_9ACTN</name>
<feature type="region of interest" description="Disordered" evidence="1">
    <location>
        <begin position="271"/>
        <end position="304"/>
    </location>
</feature>
<dbReference type="InterPro" id="IPR036514">
    <property type="entry name" value="SGNH_hydro_sf"/>
</dbReference>
<comment type="caution">
    <text evidence="3">The sequence shown here is derived from an EMBL/GenBank/DDBJ whole genome shotgun (WGS) entry which is preliminary data.</text>
</comment>
<reference evidence="3 4" key="1">
    <citation type="submission" date="2019-09" db="EMBL/GenBank/DDBJ databases">
        <title>Screening of Novel Bioactive Compounds from Soil-Associated.</title>
        <authorList>
            <person name="Gong X."/>
        </authorList>
    </citation>
    <scope>NUCLEOTIDE SEQUENCE [LARGE SCALE GENOMIC DNA]</scope>
    <source>
        <strain evidence="3 4">Gxj-6</strain>
    </source>
</reference>
<dbReference type="RefSeq" id="WP_150935379.1">
    <property type="nucleotide sequence ID" value="NZ_VYTZ01000007.1"/>
</dbReference>
<gene>
    <name evidence="3" type="ORF">F5972_21540</name>
</gene>
<dbReference type="InterPro" id="IPR013830">
    <property type="entry name" value="SGNH_hydro"/>
</dbReference>
<evidence type="ECO:0000259" key="2">
    <source>
        <dbReference type="Pfam" id="PF13472"/>
    </source>
</evidence>
<evidence type="ECO:0000313" key="4">
    <source>
        <dbReference type="Proteomes" id="UP000327011"/>
    </source>
</evidence>
<dbReference type="EMBL" id="VYTZ01000007">
    <property type="protein sequence ID" value="KAA9377028.1"/>
    <property type="molecule type" value="Genomic_DNA"/>
</dbReference>
<dbReference type="Gene3D" id="3.40.50.1110">
    <property type="entry name" value="SGNH hydrolase"/>
    <property type="match status" value="1"/>
</dbReference>
<evidence type="ECO:0000256" key="1">
    <source>
        <dbReference type="SAM" id="MobiDB-lite"/>
    </source>
</evidence>
<keyword evidence="4" id="KW-1185">Reference proteome</keyword>
<dbReference type="GO" id="GO:0004622">
    <property type="term" value="F:phosphatidylcholine lysophospholipase activity"/>
    <property type="evidence" value="ECO:0007669"/>
    <property type="project" value="TreeGrafter"/>
</dbReference>
<dbReference type="CDD" id="cd01833">
    <property type="entry name" value="XynB_like"/>
    <property type="match status" value="1"/>
</dbReference>
<evidence type="ECO:0000313" key="3">
    <source>
        <dbReference type="EMBL" id="KAA9377028.1"/>
    </source>
</evidence>
<dbReference type="PANTHER" id="PTHR30383:SF5">
    <property type="entry name" value="SGNH HYDROLASE-TYPE ESTERASE DOMAIN-CONTAINING PROTEIN"/>
    <property type="match status" value="1"/>
</dbReference>
<accession>A0A5J5JYW9</accession>
<proteinExistence type="predicted"/>
<feature type="region of interest" description="Disordered" evidence="1">
    <location>
        <begin position="351"/>
        <end position="378"/>
    </location>
</feature>
<protein>
    <recommendedName>
        <fullName evidence="2">SGNH hydrolase-type esterase domain-containing protein</fullName>
    </recommendedName>
</protein>
<dbReference type="SUPFAM" id="SSF52266">
    <property type="entry name" value="SGNH hydrolase"/>
    <property type="match status" value="1"/>
</dbReference>
<feature type="compositionally biased region" description="Pro residues" evidence="1">
    <location>
        <begin position="287"/>
        <end position="302"/>
    </location>
</feature>
<dbReference type="InterPro" id="IPR028994">
    <property type="entry name" value="Integrin_alpha_N"/>
</dbReference>